<protein>
    <recommendedName>
        <fullName evidence="1">Ricin B lectin domain-containing protein</fullName>
    </recommendedName>
</protein>
<reference evidence="2 3" key="1">
    <citation type="journal article" date="2010" name="Proc. Natl. Acad. Sci. U.S.A.">
        <title>Insights into evolution of multicellular fungi from the assembled chromosomes of the mushroom Coprinopsis cinerea (Coprinus cinereus).</title>
        <authorList>
            <person name="Stajich J.E."/>
            <person name="Wilke S.K."/>
            <person name="Ahren D."/>
            <person name="Au C.H."/>
            <person name="Birren B.W."/>
            <person name="Borodovsky M."/>
            <person name="Burns C."/>
            <person name="Canback B."/>
            <person name="Casselton L.A."/>
            <person name="Cheng C.K."/>
            <person name="Deng J."/>
            <person name="Dietrich F.S."/>
            <person name="Fargo D.C."/>
            <person name="Farman M.L."/>
            <person name="Gathman A.C."/>
            <person name="Goldberg J."/>
            <person name="Guigo R."/>
            <person name="Hoegger P.J."/>
            <person name="Hooker J.B."/>
            <person name="Huggins A."/>
            <person name="James T.Y."/>
            <person name="Kamada T."/>
            <person name="Kilaru S."/>
            <person name="Kodira C."/>
            <person name="Kues U."/>
            <person name="Kupfer D."/>
            <person name="Kwan H.S."/>
            <person name="Lomsadze A."/>
            <person name="Li W."/>
            <person name="Lilly W.W."/>
            <person name="Ma L.J."/>
            <person name="Mackey A.J."/>
            <person name="Manning G."/>
            <person name="Martin F."/>
            <person name="Muraguchi H."/>
            <person name="Natvig D.O."/>
            <person name="Palmerini H."/>
            <person name="Ramesh M.A."/>
            <person name="Rehmeyer C.J."/>
            <person name="Roe B.A."/>
            <person name="Shenoy N."/>
            <person name="Stanke M."/>
            <person name="Ter-Hovhannisyan V."/>
            <person name="Tunlid A."/>
            <person name="Velagapudi R."/>
            <person name="Vision T.J."/>
            <person name="Zeng Q."/>
            <person name="Zolan M.E."/>
            <person name="Pukkila P.J."/>
        </authorList>
    </citation>
    <scope>NUCLEOTIDE SEQUENCE [LARGE SCALE GENOMIC DNA]</scope>
    <source>
        <strain evidence="3">Okayama-7 / 130 / ATCC MYA-4618 / FGSC 9003</strain>
    </source>
</reference>
<dbReference type="VEuPathDB" id="FungiDB:CC1G_10008"/>
<dbReference type="OrthoDB" id="10590944at2759"/>
<keyword evidence="3" id="KW-1185">Reference proteome</keyword>
<dbReference type="GeneID" id="6009284"/>
<evidence type="ECO:0000259" key="1">
    <source>
        <dbReference type="Pfam" id="PF14200"/>
    </source>
</evidence>
<proteinExistence type="predicted"/>
<dbReference type="InterPro" id="IPR035992">
    <property type="entry name" value="Ricin_B-like_lectins"/>
</dbReference>
<feature type="domain" description="Ricin B lectin" evidence="1">
    <location>
        <begin position="42"/>
        <end position="127"/>
    </location>
</feature>
<evidence type="ECO:0000313" key="2">
    <source>
        <dbReference type="EMBL" id="EAU89039.1"/>
    </source>
</evidence>
<dbReference type="Pfam" id="PF14200">
    <property type="entry name" value="RicinB_lectin_2"/>
    <property type="match status" value="1"/>
</dbReference>
<organism evidence="2 3">
    <name type="scientific">Coprinopsis cinerea (strain Okayama-7 / 130 / ATCC MYA-4618 / FGSC 9003)</name>
    <name type="common">Inky cap fungus</name>
    <name type="synonym">Hormographiella aspergillata</name>
    <dbReference type="NCBI Taxonomy" id="240176"/>
    <lineage>
        <taxon>Eukaryota</taxon>
        <taxon>Fungi</taxon>
        <taxon>Dikarya</taxon>
        <taxon>Basidiomycota</taxon>
        <taxon>Agaricomycotina</taxon>
        <taxon>Agaricomycetes</taxon>
        <taxon>Agaricomycetidae</taxon>
        <taxon>Agaricales</taxon>
        <taxon>Agaricineae</taxon>
        <taxon>Psathyrellaceae</taxon>
        <taxon>Coprinopsis</taxon>
    </lineage>
</organism>
<dbReference type="EMBL" id="AACS02000009">
    <property type="protein sequence ID" value="EAU89039.1"/>
    <property type="molecule type" value="Genomic_DNA"/>
</dbReference>
<dbReference type="InParanoid" id="A8NDK3"/>
<comment type="caution">
    <text evidence="2">The sequence shown here is derived from an EMBL/GenBank/DDBJ whole genome shotgun (WGS) entry which is preliminary data.</text>
</comment>
<dbReference type="AlphaFoldDB" id="A8NDK3"/>
<dbReference type="KEGG" id="cci:CC1G_10008"/>
<dbReference type="Proteomes" id="UP000001861">
    <property type="component" value="Unassembled WGS sequence"/>
</dbReference>
<name>A8NDK3_COPC7</name>
<dbReference type="InterPro" id="IPR000772">
    <property type="entry name" value="Ricin_B_lectin"/>
</dbReference>
<dbReference type="RefSeq" id="XP_001832794.1">
    <property type="nucleotide sequence ID" value="XM_001832742.1"/>
</dbReference>
<accession>A8NDK3</accession>
<dbReference type="Gene3D" id="2.80.10.50">
    <property type="match status" value="1"/>
</dbReference>
<sequence>MVEGLQSGRVYKISNKRFGGAIELEVGVTNDTTLNDFTGLASQHWRVTITNGLCSFFNVASERYLGLKQSRSTAALSDGVQLVGTADEFLWEVTRTGTVYRLSVPYTNYVLDADTYGTLPGIKLQLYQRWTD</sequence>
<dbReference type="SUPFAM" id="SSF50370">
    <property type="entry name" value="Ricin B-like lectins"/>
    <property type="match status" value="1"/>
</dbReference>
<gene>
    <name evidence="2" type="ORF">CC1G_10008</name>
</gene>
<evidence type="ECO:0000313" key="3">
    <source>
        <dbReference type="Proteomes" id="UP000001861"/>
    </source>
</evidence>